<dbReference type="AlphaFoldDB" id="Q8KE98"/>
<dbReference type="KEGG" id="cte:CT0791"/>
<feature type="region of interest" description="Disordered" evidence="1">
    <location>
        <begin position="125"/>
        <end position="145"/>
    </location>
</feature>
<keyword evidence="3" id="KW-1185">Reference proteome</keyword>
<accession>Q8KE98</accession>
<dbReference type="STRING" id="194439.CT0791"/>
<dbReference type="EnsemblBacteria" id="AAM72028">
    <property type="protein sequence ID" value="AAM72028"/>
    <property type="gene ID" value="CT0791"/>
</dbReference>
<dbReference type="EMBL" id="AE006470">
    <property type="protein sequence ID" value="AAM72028.1"/>
    <property type="molecule type" value="Genomic_DNA"/>
</dbReference>
<organism evidence="2 3">
    <name type="scientific">Chlorobaculum tepidum (strain ATCC 49652 / DSM 12025 / NBRC 103806 / TLS)</name>
    <name type="common">Chlorobium tepidum</name>
    <dbReference type="NCBI Taxonomy" id="194439"/>
    <lineage>
        <taxon>Bacteria</taxon>
        <taxon>Pseudomonadati</taxon>
        <taxon>Chlorobiota</taxon>
        <taxon>Chlorobiia</taxon>
        <taxon>Chlorobiales</taxon>
        <taxon>Chlorobiaceae</taxon>
        <taxon>Chlorobaculum</taxon>
    </lineage>
</organism>
<dbReference type="OrthoDB" id="9837348at2"/>
<name>Q8KE98_CHLTE</name>
<evidence type="ECO:0000256" key="1">
    <source>
        <dbReference type="SAM" id="MobiDB-lite"/>
    </source>
</evidence>
<gene>
    <name evidence="2" type="ordered locus">CT0791</name>
</gene>
<sequence length="145" mass="15612">MKMLLSSINKKGVKMDKQVDHSNGKRRSGSDKGERMIAIGQKLGVAIPAGLLLFCGVNASAMTRDAVNISFSPDAVRENEVAQHLTALSANPQGALLADNDNPLHGNTHVNKFDPNIHNDYSDSGVHTDSHGNEHCNTHGDANRY</sequence>
<evidence type="ECO:0000313" key="3">
    <source>
        <dbReference type="Proteomes" id="UP000001007"/>
    </source>
</evidence>
<dbReference type="Proteomes" id="UP000001007">
    <property type="component" value="Chromosome"/>
</dbReference>
<evidence type="ECO:0000313" key="2">
    <source>
        <dbReference type="EMBL" id="AAM72028.1"/>
    </source>
</evidence>
<protein>
    <submittedName>
        <fullName evidence="2">Uncharacterized protein</fullName>
    </submittedName>
</protein>
<reference evidence="2 3" key="1">
    <citation type="journal article" date="2002" name="Proc. Natl. Acad. Sci. U.S.A.">
        <title>The complete genome sequence of Chlorobium tepidum TLS, a photosynthetic, anaerobic, green-sulfur bacterium.</title>
        <authorList>
            <person name="Eisen J.A."/>
            <person name="Nelson K.E."/>
            <person name="Paulsen I.T."/>
            <person name="Heidelberg J.F."/>
            <person name="Wu M."/>
            <person name="Dodson R.J."/>
            <person name="Deboy R."/>
            <person name="Gwinn M.L."/>
            <person name="Nelson W.C."/>
            <person name="Haft D.H."/>
            <person name="Hickey E.K."/>
            <person name="Peterson J.D."/>
            <person name="Durkin A.S."/>
            <person name="Kolonay J.L."/>
            <person name="Yang F."/>
            <person name="Holt I."/>
            <person name="Umayam L.A."/>
            <person name="Mason T."/>
            <person name="Brenner M."/>
            <person name="Shea T.P."/>
            <person name="Parksey D."/>
            <person name="Nierman W.C."/>
            <person name="Feldblyum T.V."/>
            <person name="Hansen C.L."/>
            <person name="Craven M.B."/>
            <person name="Radune D."/>
            <person name="Vamathevan J."/>
            <person name="Khouri H."/>
            <person name="White O."/>
            <person name="Gruber T.M."/>
            <person name="Ketchum K.A."/>
            <person name="Venter J.C."/>
            <person name="Tettelin H."/>
            <person name="Bryant D.A."/>
            <person name="Fraser C.M."/>
        </authorList>
    </citation>
    <scope>NUCLEOTIDE SEQUENCE [LARGE SCALE GENOMIC DNA]</scope>
    <source>
        <strain evidence="3">ATCC 49652 / DSM 12025 / NBRC 103806 / TLS</strain>
    </source>
</reference>
<feature type="region of interest" description="Disordered" evidence="1">
    <location>
        <begin position="12"/>
        <end position="33"/>
    </location>
</feature>
<dbReference type="HOGENOM" id="CLU_1783435_0_0_10"/>
<feature type="compositionally biased region" description="Basic and acidic residues" evidence="1">
    <location>
        <begin position="13"/>
        <end position="33"/>
    </location>
</feature>
<proteinExistence type="predicted"/>